<dbReference type="AlphaFoldDB" id="A0A9D4QK53"/>
<evidence type="ECO:0000313" key="1">
    <source>
        <dbReference type="EMBL" id="KAH3834104.1"/>
    </source>
</evidence>
<protein>
    <submittedName>
        <fullName evidence="1">Uncharacterized protein</fullName>
    </submittedName>
</protein>
<gene>
    <name evidence="1" type="ORF">DPMN_107423</name>
</gene>
<accession>A0A9D4QK53</accession>
<dbReference type="Proteomes" id="UP000828390">
    <property type="component" value="Unassembled WGS sequence"/>
</dbReference>
<comment type="caution">
    <text evidence="1">The sequence shown here is derived from an EMBL/GenBank/DDBJ whole genome shotgun (WGS) entry which is preliminary data.</text>
</comment>
<evidence type="ECO:0000313" key="2">
    <source>
        <dbReference type="Proteomes" id="UP000828390"/>
    </source>
</evidence>
<dbReference type="EMBL" id="JAIWYP010000004">
    <property type="protein sequence ID" value="KAH3834104.1"/>
    <property type="molecule type" value="Genomic_DNA"/>
</dbReference>
<proteinExistence type="predicted"/>
<sequence>MVNRMTNTSSVITMNVEKLEEVTGFRYLGATLPQDSTSATEVRIRISMAD</sequence>
<keyword evidence="2" id="KW-1185">Reference proteome</keyword>
<organism evidence="1 2">
    <name type="scientific">Dreissena polymorpha</name>
    <name type="common">Zebra mussel</name>
    <name type="synonym">Mytilus polymorpha</name>
    <dbReference type="NCBI Taxonomy" id="45954"/>
    <lineage>
        <taxon>Eukaryota</taxon>
        <taxon>Metazoa</taxon>
        <taxon>Spiralia</taxon>
        <taxon>Lophotrochozoa</taxon>
        <taxon>Mollusca</taxon>
        <taxon>Bivalvia</taxon>
        <taxon>Autobranchia</taxon>
        <taxon>Heteroconchia</taxon>
        <taxon>Euheterodonta</taxon>
        <taxon>Imparidentia</taxon>
        <taxon>Neoheterodontei</taxon>
        <taxon>Myida</taxon>
        <taxon>Dreissenoidea</taxon>
        <taxon>Dreissenidae</taxon>
        <taxon>Dreissena</taxon>
    </lineage>
</organism>
<reference evidence="1" key="2">
    <citation type="submission" date="2020-11" db="EMBL/GenBank/DDBJ databases">
        <authorList>
            <person name="McCartney M.A."/>
            <person name="Auch B."/>
            <person name="Kono T."/>
            <person name="Mallez S."/>
            <person name="Becker A."/>
            <person name="Gohl D.M."/>
            <person name="Silverstein K.A.T."/>
            <person name="Koren S."/>
            <person name="Bechman K.B."/>
            <person name="Herman A."/>
            <person name="Abrahante J.E."/>
            <person name="Garbe J."/>
        </authorList>
    </citation>
    <scope>NUCLEOTIDE SEQUENCE</scope>
    <source>
        <strain evidence="1">Duluth1</strain>
        <tissue evidence="1">Whole animal</tissue>
    </source>
</reference>
<name>A0A9D4QK53_DREPO</name>
<reference evidence="1" key="1">
    <citation type="journal article" date="2019" name="bioRxiv">
        <title>The Genome of the Zebra Mussel, Dreissena polymorpha: A Resource for Invasive Species Research.</title>
        <authorList>
            <person name="McCartney M.A."/>
            <person name="Auch B."/>
            <person name="Kono T."/>
            <person name="Mallez S."/>
            <person name="Zhang Y."/>
            <person name="Obille A."/>
            <person name="Becker A."/>
            <person name="Abrahante J.E."/>
            <person name="Garbe J."/>
            <person name="Badalamenti J.P."/>
            <person name="Herman A."/>
            <person name="Mangelson H."/>
            <person name="Liachko I."/>
            <person name="Sullivan S."/>
            <person name="Sone E.D."/>
            <person name="Koren S."/>
            <person name="Silverstein K.A.T."/>
            <person name="Beckman K.B."/>
            <person name="Gohl D.M."/>
        </authorList>
    </citation>
    <scope>NUCLEOTIDE SEQUENCE</scope>
    <source>
        <strain evidence="1">Duluth1</strain>
        <tissue evidence="1">Whole animal</tissue>
    </source>
</reference>